<accession>A0A846W5Y2</accession>
<evidence type="ECO:0000313" key="2">
    <source>
        <dbReference type="EMBL" id="NKX88485.1"/>
    </source>
</evidence>
<evidence type="ECO:0000313" key="3">
    <source>
        <dbReference type="Proteomes" id="UP000572007"/>
    </source>
</evidence>
<dbReference type="EMBL" id="JAAXOM010000003">
    <property type="protein sequence ID" value="NKX88485.1"/>
    <property type="molecule type" value="Genomic_DNA"/>
</dbReference>
<evidence type="ECO:0000256" key="1">
    <source>
        <dbReference type="SAM" id="Phobius"/>
    </source>
</evidence>
<name>A0A846W5Y2_9NOCA</name>
<organism evidence="2 3">
    <name type="scientific">Nocardia coubleae</name>
    <dbReference type="NCBI Taxonomy" id="356147"/>
    <lineage>
        <taxon>Bacteria</taxon>
        <taxon>Bacillati</taxon>
        <taxon>Actinomycetota</taxon>
        <taxon>Actinomycetes</taxon>
        <taxon>Mycobacteriales</taxon>
        <taxon>Nocardiaceae</taxon>
        <taxon>Nocardia</taxon>
    </lineage>
</organism>
<keyword evidence="3" id="KW-1185">Reference proteome</keyword>
<keyword evidence="1" id="KW-1133">Transmembrane helix</keyword>
<feature type="transmembrane region" description="Helical" evidence="1">
    <location>
        <begin position="41"/>
        <end position="60"/>
    </location>
</feature>
<keyword evidence="1" id="KW-0812">Transmembrane</keyword>
<gene>
    <name evidence="2" type="ORF">HGA10_14340</name>
</gene>
<keyword evidence="1" id="KW-0472">Membrane</keyword>
<dbReference type="Proteomes" id="UP000572007">
    <property type="component" value="Unassembled WGS sequence"/>
</dbReference>
<sequence length="199" mass="22152">MDLVGHWGLLIFRVETTEEGPFCRDCGLATYREITIGSAWFGWWGVQSLFYNLGGFVVNARNRRRIAALPAPETAWGRRPMDPGKPLFRRVGALGFTIPLLFALGVVFTAYLQDQVEIEESMQRVTAGQCVGRLTVGWFRDEIRWQKVACSDPAAEGRVLRKVTGSATDQADALDCAGLPTTLFVHSERDFVVCIGPRN</sequence>
<reference evidence="2 3" key="1">
    <citation type="submission" date="2020-04" db="EMBL/GenBank/DDBJ databases">
        <title>MicrobeNet Type strains.</title>
        <authorList>
            <person name="Nicholson A.C."/>
        </authorList>
    </citation>
    <scope>NUCLEOTIDE SEQUENCE [LARGE SCALE GENOMIC DNA]</scope>
    <source>
        <strain evidence="2 3">DSM 44960</strain>
    </source>
</reference>
<proteinExistence type="predicted"/>
<dbReference type="AlphaFoldDB" id="A0A846W5Y2"/>
<protein>
    <submittedName>
        <fullName evidence="2">Uncharacterized protein</fullName>
    </submittedName>
</protein>
<feature type="transmembrane region" description="Helical" evidence="1">
    <location>
        <begin position="91"/>
        <end position="112"/>
    </location>
</feature>
<comment type="caution">
    <text evidence="2">The sequence shown here is derived from an EMBL/GenBank/DDBJ whole genome shotgun (WGS) entry which is preliminary data.</text>
</comment>
<dbReference type="RefSeq" id="WP_067637717.1">
    <property type="nucleotide sequence ID" value="NZ_JAAXOM010000003.1"/>
</dbReference>